<proteinExistence type="predicted"/>
<feature type="compositionally biased region" description="Acidic residues" evidence="4">
    <location>
        <begin position="529"/>
        <end position="538"/>
    </location>
</feature>
<feature type="compositionally biased region" description="Acidic residues" evidence="4">
    <location>
        <begin position="499"/>
        <end position="509"/>
    </location>
</feature>
<sequence>MADIISDDRLRREARELLDGKAKTLLDNNQLTMRIMRKLLEEKLGLAEGSLEAKKKAICAFVKEALALEPNTTAAAKAQSPKGAATASGAAVPGGSTGSHKENQKPSGASNITDSDRKAAKSGGKARQADADAPSGGAAQGVGSTKGRARDVEKVQRRNGKKRTAVSDSVRESSDGDSGQERDEEEAGKSQKKRAKKTRHGSSGPVSGEGANVAKGKVVTSRAIEMMKEVCKKATIKIGPTLYVRNKTVSELENALSELLARHGLDAHSHDKQIGQVRRHLERNRDLEGIDTSNIISEGSGRPRRAAASSINFRQMFKQPKVDSEDEEDSEEEEQDEGNDRSARKKRLTDHKASKIKAKRNVDDDKDNEEQEQANSHSGSESEAGEDDGEVDEAEEQERARVPARPGKAIAATTRAKEKHQASAKQQRSGRRKEVDGSDEGSGDGDDEPSESSEDLVNVTHGLKKGGGAARAGRGGAKANEKASEKGRPHQHGSVGCESVEEGLEDSDVEPQPAKKIVTAKTKARRVVDEDDKEEEEEGSTRVTEEEEEVEDEVDADDSDFELVDDDDD</sequence>
<evidence type="ECO:0000256" key="2">
    <source>
        <dbReference type="ARBA" id="ARBA00023186"/>
    </source>
</evidence>
<feature type="compositionally biased region" description="Acidic residues" evidence="4">
    <location>
        <begin position="437"/>
        <end position="454"/>
    </location>
</feature>
<reference evidence="5" key="1">
    <citation type="journal article" date="2021" name="Proc. Natl. Acad. Sci. U.S.A.">
        <title>Three genomes in the algal genus Volvox reveal the fate of a haploid sex-determining region after a transition to homothallism.</title>
        <authorList>
            <person name="Yamamoto K."/>
            <person name="Hamaji T."/>
            <person name="Kawai-Toyooka H."/>
            <person name="Matsuzaki R."/>
            <person name="Takahashi F."/>
            <person name="Nishimura Y."/>
            <person name="Kawachi M."/>
            <person name="Noguchi H."/>
            <person name="Minakuchi Y."/>
            <person name="Umen J.G."/>
            <person name="Toyoda A."/>
            <person name="Nozaki H."/>
        </authorList>
    </citation>
    <scope>NUCLEOTIDE SEQUENCE</scope>
    <source>
        <strain evidence="5">NIES-3785</strain>
    </source>
</reference>
<dbReference type="PROSITE" id="PS51998">
    <property type="entry name" value="DEK_C"/>
    <property type="match status" value="1"/>
</dbReference>
<feature type="compositionally biased region" description="Acidic residues" evidence="4">
    <location>
        <begin position="383"/>
        <end position="396"/>
    </location>
</feature>
<evidence type="ECO:0000256" key="3">
    <source>
        <dbReference type="ARBA" id="ARBA00023242"/>
    </source>
</evidence>
<comment type="subcellular location">
    <subcellularLocation>
        <location evidence="1">Nucleus</location>
    </subcellularLocation>
</comment>
<dbReference type="OrthoDB" id="514832at2759"/>
<feature type="compositionally biased region" description="Basic residues" evidence="4">
    <location>
        <begin position="190"/>
        <end position="200"/>
    </location>
</feature>
<accession>A0A8J4LYL7</accession>
<protein>
    <submittedName>
        <fullName evidence="5">Uncharacterized protein</fullName>
    </submittedName>
</protein>
<feature type="compositionally biased region" description="Basic and acidic residues" evidence="4">
    <location>
        <begin position="479"/>
        <end position="488"/>
    </location>
</feature>
<evidence type="ECO:0000256" key="1">
    <source>
        <dbReference type="ARBA" id="ARBA00004123"/>
    </source>
</evidence>
<name>A0A8J4LYL7_9CHLO</name>
<feature type="region of interest" description="Disordered" evidence="4">
    <location>
        <begin position="78"/>
        <end position="213"/>
    </location>
</feature>
<feature type="compositionally biased region" description="Acidic residues" evidence="4">
    <location>
        <begin position="545"/>
        <end position="569"/>
    </location>
</feature>
<gene>
    <name evidence="5" type="ORF">Vretimale_17590</name>
</gene>
<feature type="compositionally biased region" description="Basic residues" evidence="4">
    <location>
        <begin position="343"/>
        <end position="359"/>
    </location>
</feature>
<dbReference type="EMBL" id="BNCQ01000059">
    <property type="protein sequence ID" value="GIM14781.1"/>
    <property type="molecule type" value="Genomic_DNA"/>
</dbReference>
<keyword evidence="3" id="KW-0539">Nucleus</keyword>
<dbReference type="GO" id="GO:0005634">
    <property type="term" value="C:nucleus"/>
    <property type="evidence" value="ECO:0007669"/>
    <property type="project" value="UniProtKB-SubCell"/>
</dbReference>
<feature type="region of interest" description="Disordered" evidence="4">
    <location>
        <begin position="292"/>
        <end position="569"/>
    </location>
</feature>
<dbReference type="PANTHER" id="PTHR15410:SF2">
    <property type="entry name" value="HIRA-INTERACTING PROTEIN 3"/>
    <property type="match status" value="1"/>
</dbReference>
<evidence type="ECO:0000313" key="6">
    <source>
        <dbReference type="Proteomes" id="UP000722791"/>
    </source>
</evidence>
<evidence type="ECO:0000313" key="5">
    <source>
        <dbReference type="EMBL" id="GIM14781.1"/>
    </source>
</evidence>
<comment type="caution">
    <text evidence="5">The sequence shown here is derived from an EMBL/GenBank/DDBJ whole genome shotgun (WGS) entry which is preliminary data.</text>
</comment>
<dbReference type="AlphaFoldDB" id="A0A8J4LYL7"/>
<dbReference type="InterPro" id="IPR014876">
    <property type="entry name" value="DEK_C"/>
</dbReference>
<feature type="compositionally biased region" description="Low complexity" evidence="4">
    <location>
        <begin position="78"/>
        <end position="87"/>
    </location>
</feature>
<keyword evidence="2" id="KW-0143">Chaperone</keyword>
<dbReference type="InterPro" id="IPR037647">
    <property type="entry name" value="HIRIP3"/>
</dbReference>
<dbReference type="SMART" id="SM01082">
    <property type="entry name" value="CHZ"/>
    <property type="match status" value="1"/>
</dbReference>
<dbReference type="InterPro" id="IPR019098">
    <property type="entry name" value="Histone_chaperone_domain_CHZ"/>
</dbReference>
<dbReference type="Proteomes" id="UP000722791">
    <property type="component" value="Unassembled WGS sequence"/>
</dbReference>
<evidence type="ECO:0000256" key="4">
    <source>
        <dbReference type="SAM" id="MobiDB-lite"/>
    </source>
</evidence>
<organism evidence="5 6">
    <name type="scientific">Volvox reticuliferus</name>
    <dbReference type="NCBI Taxonomy" id="1737510"/>
    <lineage>
        <taxon>Eukaryota</taxon>
        <taxon>Viridiplantae</taxon>
        <taxon>Chlorophyta</taxon>
        <taxon>core chlorophytes</taxon>
        <taxon>Chlorophyceae</taxon>
        <taxon>CS clade</taxon>
        <taxon>Chlamydomonadales</taxon>
        <taxon>Volvocaceae</taxon>
        <taxon>Volvox</taxon>
    </lineage>
</organism>
<dbReference type="PANTHER" id="PTHR15410">
    <property type="entry name" value="HIRA-INTERACTING PROTEIN 3"/>
    <property type="match status" value="1"/>
</dbReference>
<feature type="compositionally biased region" description="Gly residues" evidence="4">
    <location>
        <begin position="465"/>
        <end position="476"/>
    </location>
</feature>
<feature type="compositionally biased region" description="Acidic residues" evidence="4">
    <location>
        <begin position="324"/>
        <end position="337"/>
    </location>
</feature>